<dbReference type="EMBL" id="JYDQ01000057">
    <property type="protein sequence ID" value="KRY17728.1"/>
    <property type="molecule type" value="Genomic_DNA"/>
</dbReference>
<name>A0A0V0ZYF9_9BILA</name>
<reference evidence="1 2" key="1">
    <citation type="submission" date="2015-01" db="EMBL/GenBank/DDBJ databases">
        <title>Evolution of Trichinella species and genotypes.</title>
        <authorList>
            <person name="Korhonen P.K."/>
            <person name="Edoardo P."/>
            <person name="Giuseppe L.R."/>
            <person name="Gasser R.B."/>
        </authorList>
    </citation>
    <scope>NUCLEOTIDE SEQUENCE [LARGE SCALE GENOMIC DNA]</scope>
    <source>
        <strain evidence="1">ISS2496</strain>
    </source>
</reference>
<gene>
    <name evidence="1" type="ORF">T12_11082</name>
</gene>
<comment type="caution">
    <text evidence="1">The sequence shown here is derived from an EMBL/GenBank/DDBJ whole genome shotgun (WGS) entry which is preliminary data.</text>
</comment>
<evidence type="ECO:0000313" key="1">
    <source>
        <dbReference type="EMBL" id="KRY17728.1"/>
    </source>
</evidence>
<dbReference type="AlphaFoldDB" id="A0A0V0ZYF9"/>
<organism evidence="1 2">
    <name type="scientific">Trichinella patagoniensis</name>
    <dbReference type="NCBI Taxonomy" id="990121"/>
    <lineage>
        <taxon>Eukaryota</taxon>
        <taxon>Metazoa</taxon>
        <taxon>Ecdysozoa</taxon>
        <taxon>Nematoda</taxon>
        <taxon>Enoplea</taxon>
        <taxon>Dorylaimia</taxon>
        <taxon>Trichinellida</taxon>
        <taxon>Trichinellidae</taxon>
        <taxon>Trichinella</taxon>
    </lineage>
</organism>
<dbReference type="Proteomes" id="UP000054783">
    <property type="component" value="Unassembled WGS sequence"/>
</dbReference>
<sequence length="144" mass="16612">MNLISLTYSDEAYLGGLDTQYNVLQWLVEPAAAVLEFLSLYTPWYVRLINFLEFAANFSSISMWHSDTAQRGGEWNERMVSMLADSYRIEQSGREQKRPQVIYANFKSPGENMQIFICPEAWPEATPGAKCLKKRKIFEKMPEA</sequence>
<evidence type="ECO:0000313" key="2">
    <source>
        <dbReference type="Proteomes" id="UP000054783"/>
    </source>
</evidence>
<proteinExistence type="predicted"/>
<protein>
    <submittedName>
        <fullName evidence="1">Uncharacterized protein</fullName>
    </submittedName>
</protein>
<keyword evidence="2" id="KW-1185">Reference proteome</keyword>
<accession>A0A0V0ZYF9</accession>